<evidence type="ECO:0000313" key="1">
    <source>
        <dbReference type="EMBL" id="MDV6311652.1"/>
    </source>
</evidence>
<gene>
    <name evidence="1" type="ORF">R3Q15_07035</name>
</gene>
<dbReference type="Pfam" id="PF10604">
    <property type="entry name" value="Polyketide_cyc2"/>
    <property type="match status" value="1"/>
</dbReference>
<dbReference type="Proteomes" id="UP001185922">
    <property type="component" value="Unassembled WGS sequence"/>
</dbReference>
<proteinExistence type="predicted"/>
<comment type="caution">
    <text evidence="1">The sequence shown here is derived from an EMBL/GenBank/DDBJ whole genome shotgun (WGS) entry which is preliminary data.</text>
</comment>
<reference evidence="1" key="1">
    <citation type="submission" date="2023-10" db="EMBL/GenBank/DDBJ databases">
        <title>Development of a sustainable strategy for remediation of hydrocarbon-contaminated territories based on the waste exchange concept.</title>
        <authorList>
            <person name="Krivoruchko A."/>
        </authorList>
    </citation>
    <scope>NUCLEOTIDE SEQUENCE</scope>
    <source>
        <strain evidence="1">IEGM 1279</strain>
    </source>
</reference>
<protein>
    <submittedName>
        <fullName evidence="1">SRPBCC family protein</fullName>
    </submittedName>
</protein>
<dbReference type="RefSeq" id="WP_024499948.1">
    <property type="nucleotide sequence ID" value="NZ_CP091855.1"/>
</dbReference>
<dbReference type="InterPro" id="IPR019587">
    <property type="entry name" value="Polyketide_cyclase/dehydratase"/>
</dbReference>
<dbReference type="EMBL" id="JAWLKH010000005">
    <property type="protein sequence ID" value="MDV6311652.1"/>
    <property type="molecule type" value="Genomic_DNA"/>
</dbReference>
<evidence type="ECO:0000313" key="2">
    <source>
        <dbReference type="Proteomes" id="UP001185922"/>
    </source>
</evidence>
<dbReference type="AlphaFoldDB" id="A0AAE4R4F2"/>
<name>A0AAE4R4F2_9ACTN</name>
<dbReference type="Gene3D" id="3.30.530.20">
    <property type="match status" value="1"/>
</dbReference>
<dbReference type="CDD" id="cd07812">
    <property type="entry name" value="SRPBCC"/>
    <property type="match status" value="1"/>
</dbReference>
<sequence length="146" mass="16042">MGVVRHQVVVDAPRERVFDYVDGYQNVPEYLIGVTHFEPTTDQTRGLGSVFDVRVDLGPKKIKAVVECTRYVENELIELRAIDGFEADTTWRFADDGNGTDLQLEINYTLPGGIAGRVLGGIIGPFAAQAVRHIEATIAKKVVARG</sequence>
<dbReference type="InterPro" id="IPR023393">
    <property type="entry name" value="START-like_dom_sf"/>
</dbReference>
<dbReference type="SUPFAM" id="SSF55961">
    <property type="entry name" value="Bet v1-like"/>
    <property type="match status" value="1"/>
</dbReference>
<organism evidence="1 2">
    <name type="scientific">Gordonia amicalis</name>
    <dbReference type="NCBI Taxonomy" id="89053"/>
    <lineage>
        <taxon>Bacteria</taxon>
        <taxon>Bacillati</taxon>
        <taxon>Actinomycetota</taxon>
        <taxon>Actinomycetes</taxon>
        <taxon>Mycobacteriales</taxon>
        <taxon>Gordoniaceae</taxon>
        <taxon>Gordonia</taxon>
    </lineage>
</organism>
<accession>A0AAE4R4F2</accession>
<dbReference type="GeneID" id="77171710"/>